<comment type="similarity">
    <text evidence="1">Belongs to the DNA mismatch repair MutS family.</text>
</comment>
<evidence type="ECO:0000256" key="5">
    <source>
        <dbReference type="ARBA" id="ARBA00023254"/>
    </source>
</evidence>
<evidence type="ECO:0000313" key="8">
    <source>
        <dbReference type="Proteomes" id="UP000504635"/>
    </source>
</evidence>
<dbReference type="GO" id="GO:0005634">
    <property type="term" value="C:nucleus"/>
    <property type="evidence" value="ECO:0007669"/>
    <property type="project" value="TreeGrafter"/>
</dbReference>
<dbReference type="GO" id="GO:0140664">
    <property type="term" value="F:ATP-dependent DNA damage sensor activity"/>
    <property type="evidence" value="ECO:0007669"/>
    <property type="project" value="InterPro"/>
</dbReference>
<evidence type="ECO:0000256" key="4">
    <source>
        <dbReference type="ARBA" id="ARBA00023125"/>
    </source>
</evidence>
<dbReference type="OrthoDB" id="10252754at2759"/>
<dbReference type="RefSeq" id="XP_030764155.1">
    <property type="nucleotide sequence ID" value="XM_030908295.1"/>
</dbReference>
<evidence type="ECO:0000256" key="1">
    <source>
        <dbReference type="ARBA" id="ARBA00006271"/>
    </source>
</evidence>
<keyword evidence="5" id="KW-0469">Meiosis</keyword>
<sequence>MNLNDGMLNIAKKGTGKFPFQNNFGIMGPPTHAPPRKASTSDSSALSASDINWGKRHISLVLNSSSNKKSTKSASSKSTSENEDQVLLAITEGRGQARCEIGMAAINTSKPHILLCQMSDSQSYINTLAKINIINPDQIIYPLTFESPKYNRLIEQIKKFFPKKKLIPFVRKAFNRDNGMDKLFKIALSSSFPLLIILKNRYYTVAAAGALLSYLQDRLYIYYTSNCIKLEYESSEGYAMIDISTADRLELVSSMQSAQANKYSTLLGVINHCLTKAGSRNLRSTVLQPFYSVEKIQERLKCVTQLISRPDLLLSIQGILPKFSNIEQLLTLSTLVPQDPQSCSNAQLNYLLVLNGILDTTVALKQVTKLLTPPFFEHLTDLLNSDEFDDMKTLIRKTICEDAYFAKGKEAETRRIWAIKSGVNGFFDLIRKTYSERVEDMRVYVKSLGEKHNLPLILSNNNKKGYHMVLPLNKNQKQFLKSSKLPDEFIQVTRMANSFTMKTPELVNLATRIDDILRDLFTISNLIVHKTVAQIKQYAHLFYKLVENVAYLDVLQSLAEASLANSWVKPEFNDYTEVVLGRHPMLDFLCKPVSNPITSCEHYSSHVITGPNGSGKSIYIRQVMLLQIMAQIGCYVPAQSAIFKSADRMFARISNEDDMECGASSFVLEMHEVNYILNIITENSLIIIDELCRSTSVEEGTAIAMSVCDKLINSKTYFYVTTHYGLLSKLADIFLNVKVWQMETISSEASSDSRSVTINYNYKLVPNATTVQSYGIYMVKDIWTEDSLRNVTNFQQQTTKSFLDPKFANIDKEVRLKHELLCKVAKLKLRKKLTVGNLNDLLAEYRDKLSTLGSSVVEDNLNLAANGSFQINHSIFDATLRHLSSDSIQPAEDILSQSNIIKFTSESQQDSFQPSNMTPINVEQPMQDVFTPCSNLDQSQSSVLSRLIPEINLSCSNTSASPDQAYPFSINNEMVNRELSFMDGFLGHLTSNPRLTSTPMPPGDITITTPKMSFTILNNTDGLDISAIQADLESFLEDEEANREMEHAEDAPIKENSRVEDTNEFNNDSYGIQKHVHLFPNVHVVEGPNDLSSDDPNSTTNAEEAFKLSFVEYSNNRREKTHHSEEIILDKSSTVLDRPVSSTSPELFPSQKESLDEECFDDGDNETEMKTISIRGNERNNTSTKTSISAASKLRRLDDTVTSSSELVEKSLSNKPEEELEQKEEEEAVTTVKVQEDKDSSKTSISEASKQRKLDDTITTKDELNENVSSNKSENEEIGKEVICVVNNQENNTSTKSSTAVASKLRGLDDTVTSKSDTVENNQEDKTCTKTSISAASKMRRLDEPTDNTAEYTVQLDENHCGKSGCSEKNELPEEMDEEVITTPNNPKDGASTKTSVSAASKLRRLDVTVDTTTDSKLEENGDSHEKSEQPKRRKVLSPSKLSRKQIQQEFLEQDRLLLFNSSSSSDLTKMWEQRLRRPTARQIQGSTCIATVRKTDYGVEVIPAPTQKKRKRLSNSVQPFTFKNNINMNIFSDANANTFEEFLKSDKKDYRQFNFKFGLNNQAAESPSNMFDFKQVNEVSCEYAPSSISLSFMRRHDSDVSLTPDGYCKNNRHDINNLLNKYR</sequence>
<keyword evidence="8" id="KW-1185">Reference proteome</keyword>
<feature type="compositionally biased region" description="Acidic residues" evidence="6">
    <location>
        <begin position="1218"/>
        <end position="1228"/>
    </location>
</feature>
<feature type="region of interest" description="Disordered" evidence="6">
    <location>
        <begin position="1137"/>
        <end position="1278"/>
    </location>
</feature>
<dbReference type="InterPro" id="IPR045076">
    <property type="entry name" value="MutS"/>
</dbReference>
<dbReference type="InParanoid" id="A0A6J2YMU7"/>
<evidence type="ECO:0000256" key="2">
    <source>
        <dbReference type="ARBA" id="ARBA00022741"/>
    </source>
</evidence>
<gene>
    <name evidence="9" type="primary">LOC115888541</name>
</gene>
<feature type="compositionally biased region" description="Low complexity" evidence="6">
    <location>
        <begin position="64"/>
        <end position="79"/>
    </location>
</feature>
<feature type="compositionally biased region" description="Basic and acidic residues" evidence="6">
    <location>
        <begin position="1361"/>
        <end position="1372"/>
    </location>
</feature>
<feature type="domain" description="DNA mismatch repair proteins mutS family" evidence="7">
    <location>
        <begin position="684"/>
        <end position="700"/>
    </location>
</feature>
<evidence type="ECO:0000256" key="6">
    <source>
        <dbReference type="SAM" id="MobiDB-lite"/>
    </source>
</evidence>
<name>A0A6J2YMU7_SITOR</name>
<dbReference type="PROSITE" id="PS00486">
    <property type="entry name" value="DNA_MISMATCH_REPAIR_2"/>
    <property type="match status" value="1"/>
</dbReference>
<evidence type="ECO:0000259" key="7">
    <source>
        <dbReference type="PROSITE" id="PS00486"/>
    </source>
</evidence>
<feature type="compositionally biased region" description="Low complexity" evidence="6">
    <location>
        <begin position="1392"/>
        <end position="1401"/>
    </location>
</feature>
<feature type="region of interest" description="Disordered" evidence="6">
    <location>
        <begin position="23"/>
        <end position="45"/>
    </location>
</feature>
<dbReference type="InterPro" id="IPR007861">
    <property type="entry name" value="DNA_mismatch_repair_MutS_clamp"/>
</dbReference>
<accession>A0A6J2YMU7</accession>
<protein>
    <submittedName>
        <fullName evidence="9">Uncharacterized protein LOC115888541</fullName>
    </submittedName>
</protein>
<feature type="compositionally biased region" description="Polar residues" evidence="6">
    <location>
        <begin position="1200"/>
        <end position="1214"/>
    </location>
</feature>
<dbReference type="PANTHER" id="PTHR11361:SF21">
    <property type="entry name" value="MUTS PROTEIN HOMOLOG 4"/>
    <property type="match status" value="1"/>
</dbReference>
<dbReference type="InterPro" id="IPR036187">
    <property type="entry name" value="DNA_mismatch_repair_MutS_sf"/>
</dbReference>
<dbReference type="Pfam" id="PF05188">
    <property type="entry name" value="MutS_II"/>
    <property type="match status" value="1"/>
</dbReference>
<dbReference type="Pfam" id="PF05190">
    <property type="entry name" value="MutS_IV"/>
    <property type="match status" value="1"/>
</dbReference>
<dbReference type="SUPFAM" id="SSF48334">
    <property type="entry name" value="DNA repair protein MutS, domain III"/>
    <property type="match status" value="1"/>
</dbReference>
<dbReference type="SMART" id="SM00533">
    <property type="entry name" value="MUTSd"/>
    <property type="match status" value="1"/>
</dbReference>
<dbReference type="InterPro" id="IPR036678">
    <property type="entry name" value="MutS_con_dom_sf"/>
</dbReference>
<organism evidence="8 9">
    <name type="scientific">Sitophilus oryzae</name>
    <name type="common">Rice weevil</name>
    <name type="synonym">Curculio oryzae</name>
    <dbReference type="NCBI Taxonomy" id="7048"/>
    <lineage>
        <taxon>Eukaryota</taxon>
        <taxon>Metazoa</taxon>
        <taxon>Ecdysozoa</taxon>
        <taxon>Arthropoda</taxon>
        <taxon>Hexapoda</taxon>
        <taxon>Insecta</taxon>
        <taxon>Pterygota</taxon>
        <taxon>Neoptera</taxon>
        <taxon>Endopterygota</taxon>
        <taxon>Coleoptera</taxon>
        <taxon>Polyphaga</taxon>
        <taxon>Cucujiformia</taxon>
        <taxon>Curculionidae</taxon>
        <taxon>Dryophthorinae</taxon>
        <taxon>Sitophilus</taxon>
    </lineage>
</organism>
<dbReference type="Gene3D" id="3.40.50.300">
    <property type="entry name" value="P-loop containing nucleotide triphosphate hydrolases"/>
    <property type="match status" value="1"/>
</dbReference>
<dbReference type="InterPro" id="IPR007696">
    <property type="entry name" value="DNA_mismatch_repair_MutS_core"/>
</dbReference>
<dbReference type="Gene3D" id="1.10.1420.10">
    <property type="match status" value="2"/>
</dbReference>
<dbReference type="SMART" id="SM00534">
    <property type="entry name" value="MUTSac"/>
    <property type="match status" value="1"/>
</dbReference>
<feature type="compositionally biased region" description="Low complexity" evidence="6">
    <location>
        <begin position="1182"/>
        <end position="1192"/>
    </location>
</feature>
<dbReference type="Pfam" id="PF00488">
    <property type="entry name" value="MutS_V"/>
    <property type="match status" value="1"/>
</dbReference>
<reference evidence="9" key="1">
    <citation type="submission" date="2025-08" db="UniProtKB">
        <authorList>
            <consortium name="RefSeq"/>
        </authorList>
    </citation>
    <scope>IDENTIFICATION</scope>
    <source>
        <tissue evidence="9">Gonads</tissue>
    </source>
</reference>
<dbReference type="GeneID" id="115888541"/>
<evidence type="ECO:0000313" key="9">
    <source>
        <dbReference type="RefSeq" id="XP_030764155.1"/>
    </source>
</evidence>
<keyword evidence="3" id="KW-0067">ATP-binding</keyword>
<feature type="compositionally biased region" description="Basic and acidic residues" evidence="6">
    <location>
        <begin position="1249"/>
        <end position="1264"/>
    </location>
</feature>
<dbReference type="GO" id="GO:0030983">
    <property type="term" value="F:mismatched DNA binding"/>
    <property type="evidence" value="ECO:0007669"/>
    <property type="project" value="InterPro"/>
</dbReference>
<keyword evidence="2" id="KW-0547">Nucleotide-binding</keyword>
<feature type="compositionally biased region" description="Acidic residues" evidence="6">
    <location>
        <begin position="1155"/>
        <end position="1166"/>
    </location>
</feature>
<dbReference type="InterPro" id="IPR027417">
    <property type="entry name" value="P-loop_NTPase"/>
</dbReference>
<dbReference type="GO" id="GO:0007131">
    <property type="term" value="P:reciprocal meiotic recombination"/>
    <property type="evidence" value="ECO:0007669"/>
    <property type="project" value="TreeGrafter"/>
</dbReference>
<dbReference type="GO" id="GO:0006298">
    <property type="term" value="P:mismatch repair"/>
    <property type="evidence" value="ECO:0007669"/>
    <property type="project" value="InterPro"/>
</dbReference>
<dbReference type="SUPFAM" id="SSF53150">
    <property type="entry name" value="DNA repair protein MutS, domain II"/>
    <property type="match status" value="1"/>
</dbReference>
<dbReference type="KEGG" id="soy:115888541"/>
<evidence type="ECO:0000256" key="3">
    <source>
        <dbReference type="ARBA" id="ARBA00022840"/>
    </source>
</evidence>
<dbReference type="GO" id="GO:0005524">
    <property type="term" value="F:ATP binding"/>
    <property type="evidence" value="ECO:0007669"/>
    <property type="project" value="UniProtKB-KW"/>
</dbReference>
<proteinExistence type="inferred from homology"/>
<feature type="region of interest" description="Disordered" evidence="6">
    <location>
        <begin position="1361"/>
        <end position="1443"/>
    </location>
</feature>
<dbReference type="InterPro" id="IPR000432">
    <property type="entry name" value="DNA_mismatch_repair_MutS_C"/>
</dbReference>
<dbReference type="InterPro" id="IPR007860">
    <property type="entry name" value="DNA_mmatch_repair_MutS_con_dom"/>
</dbReference>
<dbReference type="Pfam" id="PF05192">
    <property type="entry name" value="MutS_III"/>
    <property type="match status" value="1"/>
</dbReference>
<feature type="region of interest" description="Disordered" evidence="6">
    <location>
        <begin position="64"/>
        <end position="84"/>
    </location>
</feature>
<dbReference type="Proteomes" id="UP000504635">
    <property type="component" value="Unplaced"/>
</dbReference>
<feature type="compositionally biased region" description="Basic and acidic residues" evidence="6">
    <location>
        <begin position="1404"/>
        <end position="1431"/>
    </location>
</feature>
<dbReference type="Gene3D" id="3.30.420.110">
    <property type="entry name" value="MutS, connector domain"/>
    <property type="match status" value="1"/>
</dbReference>
<dbReference type="PANTHER" id="PTHR11361">
    <property type="entry name" value="DNA MISMATCH REPAIR PROTEIN MUTS FAMILY MEMBER"/>
    <property type="match status" value="1"/>
</dbReference>
<dbReference type="SUPFAM" id="SSF52540">
    <property type="entry name" value="P-loop containing nucleoside triphosphate hydrolases"/>
    <property type="match status" value="1"/>
</dbReference>
<keyword evidence="4" id="KW-0238">DNA-binding</keyword>